<proteinExistence type="predicted"/>
<name>A0A1H4X5M0_9PSED</name>
<evidence type="ECO:0000313" key="2">
    <source>
        <dbReference type="EMBL" id="SED00044.1"/>
    </source>
</evidence>
<dbReference type="AlphaFoldDB" id="A0A1H4X5M0"/>
<accession>A0A1H4X5M0</accession>
<sequence>MVAARNEARPGNNRPREKNSVYIKKPLSKGKGFAYPLDLYIDTVLVQTHYREGM</sequence>
<gene>
    <name evidence="2" type="ORF">SAMN05216178_5758</name>
</gene>
<evidence type="ECO:0000313" key="3">
    <source>
        <dbReference type="Proteomes" id="UP000198982"/>
    </source>
</evidence>
<keyword evidence="3" id="KW-1185">Reference proteome</keyword>
<feature type="region of interest" description="Disordered" evidence="1">
    <location>
        <begin position="1"/>
        <end position="22"/>
    </location>
</feature>
<organism evidence="2 3">
    <name type="scientific">Pseudomonas saponiphila</name>
    <dbReference type="NCBI Taxonomy" id="556534"/>
    <lineage>
        <taxon>Bacteria</taxon>
        <taxon>Pseudomonadati</taxon>
        <taxon>Pseudomonadota</taxon>
        <taxon>Gammaproteobacteria</taxon>
        <taxon>Pseudomonadales</taxon>
        <taxon>Pseudomonadaceae</taxon>
        <taxon>Pseudomonas</taxon>
    </lineage>
</organism>
<protein>
    <submittedName>
        <fullName evidence="2">Uncharacterized protein</fullName>
    </submittedName>
</protein>
<dbReference type="EMBL" id="FNTJ01000002">
    <property type="protein sequence ID" value="SED00044.1"/>
    <property type="molecule type" value="Genomic_DNA"/>
</dbReference>
<evidence type="ECO:0000256" key="1">
    <source>
        <dbReference type="SAM" id="MobiDB-lite"/>
    </source>
</evidence>
<reference evidence="3" key="1">
    <citation type="submission" date="2016-10" db="EMBL/GenBank/DDBJ databases">
        <authorList>
            <person name="Varghese N."/>
            <person name="Submissions S."/>
        </authorList>
    </citation>
    <scope>NUCLEOTIDE SEQUENCE [LARGE SCALE GENOMIC DNA]</scope>
    <source>
        <strain evidence="3">DSM 9751</strain>
    </source>
</reference>
<dbReference type="Proteomes" id="UP000198982">
    <property type="component" value="Unassembled WGS sequence"/>
</dbReference>